<keyword evidence="3" id="KW-1185">Reference proteome</keyword>
<dbReference type="EMBL" id="LQZT01000006">
    <property type="protein sequence ID" value="OCW58529.1"/>
    <property type="molecule type" value="Genomic_DNA"/>
</dbReference>
<evidence type="ECO:0000313" key="3">
    <source>
        <dbReference type="Proteomes" id="UP000094795"/>
    </source>
</evidence>
<dbReference type="Proteomes" id="UP000094795">
    <property type="component" value="Unassembled WGS sequence"/>
</dbReference>
<dbReference type="Pfam" id="PF13577">
    <property type="entry name" value="SnoaL_4"/>
    <property type="match status" value="1"/>
</dbReference>
<dbReference type="AlphaFoldDB" id="A0A1C1YYN8"/>
<comment type="caution">
    <text evidence="2">The sequence shown here is derived from an EMBL/GenBank/DDBJ whole genome shotgun (WGS) entry which is preliminary data.</text>
</comment>
<protein>
    <recommendedName>
        <fullName evidence="1">SnoaL-like domain-containing protein</fullName>
    </recommendedName>
</protein>
<dbReference type="RefSeq" id="WP_171904831.1">
    <property type="nucleotide sequence ID" value="NZ_LQZT01000006.1"/>
</dbReference>
<dbReference type="SUPFAM" id="SSF54427">
    <property type="entry name" value="NTF2-like"/>
    <property type="match status" value="1"/>
</dbReference>
<proteinExistence type="predicted"/>
<organism evidence="2 3">
    <name type="scientific">Hoeflea olei</name>
    <dbReference type="NCBI Taxonomy" id="1480615"/>
    <lineage>
        <taxon>Bacteria</taxon>
        <taxon>Pseudomonadati</taxon>
        <taxon>Pseudomonadota</taxon>
        <taxon>Alphaproteobacteria</taxon>
        <taxon>Hyphomicrobiales</taxon>
        <taxon>Rhizobiaceae</taxon>
        <taxon>Hoeflea</taxon>
    </lineage>
</organism>
<feature type="domain" description="SnoaL-like" evidence="1">
    <location>
        <begin position="5"/>
        <end position="144"/>
    </location>
</feature>
<dbReference type="Gene3D" id="3.10.450.50">
    <property type="match status" value="1"/>
</dbReference>
<evidence type="ECO:0000313" key="2">
    <source>
        <dbReference type="EMBL" id="OCW58529.1"/>
    </source>
</evidence>
<dbReference type="InterPro" id="IPR037401">
    <property type="entry name" value="SnoaL-like"/>
</dbReference>
<sequence>MNDMRLEDRQQIQDQAMAYARGVDRRDWALVRSAYHPDAHDDHGAYKGGVDGFIEWLERRHAHIAHSMHFVTNCLIEFAGPDRALCETYYLAQQTMGPEAGESRLMLLGDRKLAPDASVLMEVAGRYVDVFERRNGHWAISDRTVVFEKVRASEDTSLPISADWVPQRRDADDRLGQMRRKLGLS</sequence>
<dbReference type="STRING" id="1480615.AWJ14_18745"/>
<name>A0A1C1YYN8_9HYPH</name>
<reference evidence="2 3" key="1">
    <citation type="submission" date="2015-12" db="EMBL/GenBank/DDBJ databases">
        <authorList>
            <person name="Shamseldin A."/>
            <person name="Moawad H."/>
            <person name="Abd El-Rahim W.M."/>
            <person name="Sadowsky M.J."/>
        </authorList>
    </citation>
    <scope>NUCLEOTIDE SEQUENCE [LARGE SCALE GENOMIC DNA]</scope>
    <source>
        <strain evidence="2 3">JC234</strain>
    </source>
</reference>
<accession>A0A1C1YYN8</accession>
<dbReference type="InterPro" id="IPR032710">
    <property type="entry name" value="NTF2-like_dom_sf"/>
</dbReference>
<evidence type="ECO:0000259" key="1">
    <source>
        <dbReference type="Pfam" id="PF13577"/>
    </source>
</evidence>
<gene>
    <name evidence="2" type="ORF">AWJ14_18745</name>
</gene>